<feature type="chain" id="PRO_5046748182" evidence="2">
    <location>
        <begin position="22"/>
        <end position="125"/>
    </location>
</feature>
<accession>A0ABU7LUY0</accession>
<comment type="caution">
    <text evidence="3">The sequence shown here is derived from an EMBL/GenBank/DDBJ whole genome shotgun (WGS) entry which is preliminary data.</text>
</comment>
<keyword evidence="2" id="KW-0732">Signal</keyword>
<feature type="region of interest" description="Disordered" evidence="1">
    <location>
        <begin position="106"/>
        <end position="125"/>
    </location>
</feature>
<dbReference type="Proteomes" id="UP001354971">
    <property type="component" value="Unassembled WGS sequence"/>
</dbReference>
<dbReference type="EMBL" id="JAZDRP010000009">
    <property type="protein sequence ID" value="MEE2527129.1"/>
    <property type="molecule type" value="Genomic_DNA"/>
</dbReference>
<gene>
    <name evidence="3" type="ORF">V0U79_12195</name>
</gene>
<feature type="signal peptide" evidence="2">
    <location>
        <begin position="1"/>
        <end position="21"/>
    </location>
</feature>
<proteinExistence type="predicted"/>
<protein>
    <submittedName>
        <fullName evidence="3">Uncharacterized protein</fullName>
    </submittedName>
</protein>
<reference evidence="3 4" key="1">
    <citation type="submission" date="2024-01" db="EMBL/GenBank/DDBJ databases">
        <title>Hyphobacterium bacterium isolated from marine sediment.</title>
        <authorList>
            <person name="Zhao S."/>
        </authorList>
    </citation>
    <scope>NUCLEOTIDE SEQUENCE [LARGE SCALE GENOMIC DNA]</scope>
    <source>
        <strain evidence="4">HN65</strain>
    </source>
</reference>
<dbReference type="RefSeq" id="WP_330199793.1">
    <property type="nucleotide sequence ID" value="NZ_JAZDRP010000009.1"/>
</dbReference>
<keyword evidence="4" id="KW-1185">Reference proteome</keyword>
<evidence type="ECO:0000313" key="4">
    <source>
        <dbReference type="Proteomes" id="UP001354971"/>
    </source>
</evidence>
<name>A0ABU7LUY0_9PROT</name>
<sequence length="125" mass="12399">MKFTFGIIALGLLTTSPPAFAQDSAAASGDSAEGSALLTGELVESGIPVALGSAVLLAGGTIALATGEIVYLEEGAELGADIMSFGFEQAGPLFVSDEVIVAAPPAPDVPFEPADDPLQPGGKPQ</sequence>
<organism evidence="3 4">
    <name type="scientific">Hyphobacterium lacteum</name>
    <dbReference type="NCBI Taxonomy" id="3116575"/>
    <lineage>
        <taxon>Bacteria</taxon>
        <taxon>Pseudomonadati</taxon>
        <taxon>Pseudomonadota</taxon>
        <taxon>Alphaproteobacteria</taxon>
        <taxon>Maricaulales</taxon>
        <taxon>Maricaulaceae</taxon>
        <taxon>Hyphobacterium</taxon>
    </lineage>
</organism>
<evidence type="ECO:0000256" key="2">
    <source>
        <dbReference type="SAM" id="SignalP"/>
    </source>
</evidence>
<evidence type="ECO:0000313" key="3">
    <source>
        <dbReference type="EMBL" id="MEE2527129.1"/>
    </source>
</evidence>
<evidence type="ECO:0000256" key="1">
    <source>
        <dbReference type="SAM" id="MobiDB-lite"/>
    </source>
</evidence>